<gene>
    <name evidence="5" type="ORF">DL546_007323</name>
</gene>
<keyword evidence="2" id="KW-0175">Coiled coil</keyword>
<dbReference type="Gene3D" id="1.20.5.170">
    <property type="match status" value="1"/>
</dbReference>
<organism evidence="5 6">
    <name type="scientific">Coniochaeta pulveracea</name>
    <dbReference type="NCBI Taxonomy" id="177199"/>
    <lineage>
        <taxon>Eukaryota</taxon>
        <taxon>Fungi</taxon>
        <taxon>Dikarya</taxon>
        <taxon>Ascomycota</taxon>
        <taxon>Pezizomycotina</taxon>
        <taxon>Sordariomycetes</taxon>
        <taxon>Sordariomycetidae</taxon>
        <taxon>Coniochaetales</taxon>
        <taxon>Coniochaetaceae</taxon>
        <taxon>Coniochaeta</taxon>
    </lineage>
</organism>
<evidence type="ECO:0000313" key="6">
    <source>
        <dbReference type="Proteomes" id="UP000275385"/>
    </source>
</evidence>
<name>A0A420Y8R2_9PEZI</name>
<accession>A0A420Y8R2</accession>
<feature type="coiled-coil region" evidence="2">
    <location>
        <begin position="164"/>
        <end position="261"/>
    </location>
</feature>
<evidence type="ECO:0000256" key="1">
    <source>
        <dbReference type="ARBA" id="ARBA00005331"/>
    </source>
</evidence>
<feature type="domain" description="Autophagy-related protein 16" evidence="4">
    <location>
        <begin position="88"/>
        <end position="274"/>
    </location>
</feature>
<proteinExistence type="inferred from homology"/>
<comment type="caution">
    <text evidence="5">The sequence shown here is derived from an EMBL/GenBank/DDBJ whole genome shotgun (WGS) entry which is preliminary data.</text>
</comment>
<reference evidence="5 6" key="1">
    <citation type="submission" date="2018-08" db="EMBL/GenBank/DDBJ databases">
        <title>Draft genome of the lignicolous fungus Coniochaeta pulveracea.</title>
        <authorList>
            <person name="Borstlap C.J."/>
            <person name="De Witt R.N."/>
            <person name="Botha A."/>
            <person name="Volschenk H."/>
        </authorList>
    </citation>
    <scope>NUCLEOTIDE SEQUENCE [LARGE SCALE GENOMIC DNA]</scope>
    <source>
        <strain evidence="5 6">CAB683</strain>
    </source>
</reference>
<feature type="region of interest" description="Disordered" evidence="3">
    <location>
        <begin position="124"/>
        <end position="151"/>
    </location>
</feature>
<evidence type="ECO:0000313" key="5">
    <source>
        <dbReference type="EMBL" id="RKU44261.1"/>
    </source>
</evidence>
<dbReference type="Proteomes" id="UP000275385">
    <property type="component" value="Unassembled WGS sequence"/>
</dbReference>
<keyword evidence="6" id="KW-1185">Reference proteome</keyword>
<dbReference type="EMBL" id="QVQW01000033">
    <property type="protein sequence ID" value="RKU44261.1"/>
    <property type="molecule type" value="Genomic_DNA"/>
</dbReference>
<evidence type="ECO:0000259" key="4">
    <source>
        <dbReference type="Pfam" id="PF08614"/>
    </source>
</evidence>
<dbReference type="AlphaFoldDB" id="A0A420Y8R2"/>
<dbReference type="STRING" id="177199.A0A420Y8R2"/>
<dbReference type="Pfam" id="PF08614">
    <property type="entry name" value="ATG16"/>
    <property type="match status" value="1"/>
</dbReference>
<dbReference type="CDD" id="cd22887">
    <property type="entry name" value="Atg16_CCD"/>
    <property type="match status" value="1"/>
</dbReference>
<evidence type="ECO:0000256" key="2">
    <source>
        <dbReference type="SAM" id="Coils"/>
    </source>
</evidence>
<sequence>MKQWIHDCTSNSGALAQGPYGMVAAAWARATPPSNSNGLYVMATCPLPPHFKATSTDREASIVSCLIFSTAAHGLAVGAGIMPNWREEYLQNIQEAESKNTFSKELVAAYSQLIDRVTTLEAEKAASEEGTVPRKTSTASPNPQTFNVPAAEDTKSIARLRVDLAEALRAKGSLQIRLNTAEEELARLRAKVSSDARTLRDLAASEKLLSRKLRDREDELRQKNKLVADVQDELAVLNLQLNVAEQERKHAQDENKALVARWVKKMEEEAQQMNLANEGPSRPRKR</sequence>
<protein>
    <recommendedName>
        <fullName evidence="4">Autophagy-related protein 16 domain-containing protein</fullName>
    </recommendedName>
</protein>
<evidence type="ECO:0000256" key="3">
    <source>
        <dbReference type="SAM" id="MobiDB-lite"/>
    </source>
</evidence>
<dbReference type="InterPro" id="IPR013923">
    <property type="entry name" value="Autophagy-rel_prot_16_dom"/>
</dbReference>
<dbReference type="OrthoDB" id="8949486at2759"/>
<comment type="similarity">
    <text evidence="1">Belongs to the ATG16 family.</text>
</comment>
<feature type="compositionally biased region" description="Polar residues" evidence="3">
    <location>
        <begin position="134"/>
        <end position="147"/>
    </location>
</feature>